<dbReference type="EMBL" id="BONR01000005">
    <property type="protein sequence ID" value="GIG55407.1"/>
    <property type="molecule type" value="Genomic_DNA"/>
</dbReference>
<comment type="caution">
    <text evidence="2">The sequence shown here is derived from an EMBL/GenBank/DDBJ whole genome shotgun (WGS) entry which is preliminary data.</text>
</comment>
<organism evidence="2 3">
    <name type="scientific">Demequina activiva</name>
    <dbReference type="NCBI Taxonomy" id="1582364"/>
    <lineage>
        <taxon>Bacteria</taxon>
        <taxon>Bacillati</taxon>
        <taxon>Actinomycetota</taxon>
        <taxon>Actinomycetes</taxon>
        <taxon>Micrococcales</taxon>
        <taxon>Demequinaceae</taxon>
        <taxon>Demequina</taxon>
    </lineage>
</organism>
<dbReference type="Proteomes" id="UP000652354">
    <property type="component" value="Unassembled WGS sequence"/>
</dbReference>
<gene>
    <name evidence="2" type="ORF">Dac01nite_21590</name>
</gene>
<accession>A0A919UH01</accession>
<proteinExistence type="predicted"/>
<keyword evidence="3" id="KW-1185">Reference proteome</keyword>
<dbReference type="AlphaFoldDB" id="A0A919UH01"/>
<feature type="domain" description="Ig-like" evidence="1">
    <location>
        <begin position="5"/>
        <end position="97"/>
    </location>
</feature>
<sequence>MSAQPAYAVSSVRPYARQRRVLGDPTPLACTVAKAAMEAVLGGTSLDAYVRWVEPSVFAQVARQRSLARRASRRSPGTVSVRRARSCRVSATAAEVAIVVEVDGRVRPVAMRLEDVTGRWLVTEIHLG</sequence>
<dbReference type="InterPro" id="IPR045596">
    <property type="entry name" value="DUF6459"/>
</dbReference>
<dbReference type="Pfam" id="PF20060">
    <property type="entry name" value="DUF6459"/>
    <property type="match status" value="1"/>
</dbReference>
<evidence type="ECO:0000313" key="2">
    <source>
        <dbReference type="EMBL" id="GIG55407.1"/>
    </source>
</evidence>
<dbReference type="InterPro" id="IPR007110">
    <property type="entry name" value="Ig-like_dom"/>
</dbReference>
<evidence type="ECO:0000313" key="3">
    <source>
        <dbReference type="Proteomes" id="UP000652354"/>
    </source>
</evidence>
<name>A0A919UH01_9MICO</name>
<reference evidence="2" key="1">
    <citation type="submission" date="2021-01" db="EMBL/GenBank/DDBJ databases">
        <title>Whole genome shotgun sequence of Demequina activiva NBRC 110675.</title>
        <authorList>
            <person name="Komaki H."/>
            <person name="Tamura T."/>
        </authorList>
    </citation>
    <scope>NUCLEOTIDE SEQUENCE</scope>
    <source>
        <strain evidence="2">NBRC 110675</strain>
    </source>
</reference>
<dbReference type="PROSITE" id="PS50835">
    <property type="entry name" value="IG_LIKE"/>
    <property type="match status" value="1"/>
</dbReference>
<protein>
    <recommendedName>
        <fullName evidence="1">Ig-like domain-containing protein</fullName>
    </recommendedName>
</protein>
<evidence type="ECO:0000259" key="1">
    <source>
        <dbReference type="PROSITE" id="PS50835"/>
    </source>
</evidence>
<dbReference type="RefSeq" id="WP_203656860.1">
    <property type="nucleotide sequence ID" value="NZ_BONR01000005.1"/>
</dbReference>